<dbReference type="EMBL" id="JAEQND010000012">
    <property type="protein sequence ID" value="MBL0427540.1"/>
    <property type="molecule type" value="Genomic_DNA"/>
</dbReference>
<keyword evidence="1" id="KW-0472">Membrane</keyword>
<dbReference type="InterPro" id="IPR007401">
    <property type="entry name" value="DUF454"/>
</dbReference>
<evidence type="ECO:0000313" key="2">
    <source>
        <dbReference type="EMBL" id="MBL0427540.1"/>
    </source>
</evidence>
<organism evidence="2 3">
    <name type="scientific">Ramlibacter alkalitolerans</name>
    <dbReference type="NCBI Taxonomy" id="2039631"/>
    <lineage>
        <taxon>Bacteria</taxon>
        <taxon>Pseudomonadati</taxon>
        <taxon>Pseudomonadota</taxon>
        <taxon>Betaproteobacteria</taxon>
        <taxon>Burkholderiales</taxon>
        <taxon>Comamonadaceae</taxon>
        <taxon>Ramlibacter</taxon>
    </lineage>
</organism>
<feature type="transmembrane region" description="Helical" evidence="1">
    <location>
        <begin position="112"/>
        <end position="129"/>
    </location>
</feature>
<feature type="transmembrane region" description="Helical" evidence="1">
    <location>
        <begin position="20"/>
        <end position="53"/>
    </location>
</feature>
<gene>
    <name evidence="2" type="ORF">JI746_20670</name>
</gene>
<dbReference type="RefSeq" id="WP_201692172.1">
    <property type="nucleotide sequence ID" value="NZ_JAEQND010000012.1"/>
</dbReference>
<dbReference type="Proteomes" id="UP000622707">
    <property type="component" value="Unassembled WGS sequence"/>
</dbReference>
<accession>A0ABS1JTC9</accession>
<dbReference type="PIRSF" id="PIRSF016789">
    <property type="entry name" value="DUF454"/>
    <property type="match status" value="1"/>
</dbReference>
<reference evidence="2 3" key="1">
    <citation type="journal article" date="2017" name="Int. J. Syst. Evol. Microbiol.">
        <title>Ramlibacter alkalitolerans sp. nov., alkali-tolerant bacterium isolated from soil of ginseng.</title>
        <authorList>
            <person name="Lee D.H."/>
            <person name="Cha C.J."/>
        </authorList>
    </citation>
    <scope>NUCLEOTIDE SEQUENCE [LARGE SCALE GENOMIC DNA]</scope>
    <source>
        <strain evidence="2 3">KACC 19305</strain>
    </source>
</reference>
<evidence type="ECO:0000313" key="3">
    <source>
        <dbReference type="Proteomes" id="UP000622707"/>
    </source>
</evidence>
<keyword evidence="3" id="KW-1185">Reference proteome</keyword>
<dbReference type="Pfam" id="PF04304">
    <property type="entry name" value="DUF454"/>
    <property type="match status" value="1"/>
</dbReference>
<name>A0ABS1JTC9_9BURK</name>
<evidence type="ECO:0000256" key="1">
    <source>
        <dbReference type="SAM" id="Phobius"/>
    </source>
</evidence>
<dbReference type="PANTHER" id="PTHR35813:SF1">
    <property type="entry name" value="INNER MEMBRANE PROTEIN YBAN"/>
    <property type="match status" value="1"/>
</dbReference>
<keyword evidence="1" id="KW-0812">Transmembrane</keyword>
<comment type="caution">
    <text evidence="2">The sequence shown here is derived from an EMBL/GenBank/DDBJ whole genome shotgun (WGS) entry which is preliminary data.</text>
</comment>
<protein>
    <submittedName>
        <fullName evidence="2">YbaN family protein</fullName>
    </submittedName>
</protein>
<sequence>MENEAQTAPRGLAAPARWALQALAGVCVLLGLIGIVVPVLPTVPFLLVAAWAASRSSPRLHRWLLTHPRFGRPLREWEEAGIVPRPAKWFATGMIAVSGPLMAYLVPAGWRNLVLIGLVLMLVVLVWLWRRPEHRPGSTS</sequence>
<dbReference type="PANTHER" id="PTHR35813">
    <property type="entry name" value="INNER MEMBRANE PROTEIN YBAN"/>
    <property type="match status" value="1"/>
</dbReference>
<proteinExistence type="predicted"/>
<keyword evidence="1" id="KW-1133">Transmembrane helix</keyword>